<sequence>MDVLKLATFTGAQPNISDAYTINGQPGDLYRCSKKGLQNISGHGIEFYQILAYIITAENCLLDLNAETVIFPVNAGETILLRIINSAMNQELFFAVANHALTVVGVDAAYTRPFTTNVIMIAPGQTTNVLLTANQPPARYYMAAHAYNTANAPFDNTTTTAILSYKEDLLLEMIVLRFGGRMSRRVSSLSFHWCLVAVVLVLFIFECYDVGALCALFGFCGSLLCSCLVLLRGTVMLSFGLKFATLLFDFGRALLLSVGLCC</sequence>
<evidence type="ECO:0000313" key="12">
    <source>
        <dbReference type="EMBL" id="KAF5751327.1"/>
    </source>
</evidence>
<dbReference type="GO" id="GO:0048046">
    <property type="term" value="C:apoplast"/>
    <property type="evidence" value="ECO:0007669"/>
    <property type="project" value="UniProtKB-SubCell"/>
</dbReference>
<keyword evidence="10" id="KW-1133">Transmembrane helix</keyword>
<comment type="subcellular location">
    <subcellularLocation>
        <location evidence="2">Secreted</location>
        <location evidence="2">Extracellular space</location>
        <location evidence="2">Apoplast</location>
    </subcellularLocation>
</comment>
<keyword evidence="9" id="KW-0439">Lignin degradation</keyword>
<keyword evidence="13" id="KW-1185">Reference proteome</keyword>
<keyword evidence="5" id="KW-0964">Secreted</keyword>
<dbReference type="GO" id="GO:0052716">
    <property type="term" value="F:hydroquinone:oxygen oxidoreductase activity"/>
    <property type="evidence" value="ECO:0007669"/>
    <property type="project" value="UniProtKB-EC"/>
</dbReference>
<keyword evidence="8" id="KW-0186">Copper</keyword>
<dbReference type="PANTHER" id="PTHR11709">
    <property type="entry name" value="MULTI-COPPER OXIDASE"/>
    <property type="match status" value="1"/>
</dbReference>
<dbReference type="PANTHER" id="PTHR11709:SF68">
    <property type="entry name" value="LACCASE-13"/>
    <property type="match status" value="1"/>
</dbReference>
<dbReference type="InterPro" id="IPR045087">
    <property type="entry name" value="Cu-oxidase_fam"/>
</dbReference>
<dbReference type="InterPro" id="IPR034285">
    <property type="entry name" value="CuRO_2_LCC"/>
</dbReference>
<accession>A0A7J7DYB4</accession>
<evidence type="ECO:0000256" key="1">
    <source>
        <dbReference type="ARBA" id="ARBA00000349"/>
    </source>
</evidence>
<dbReference type="AlphaFoldDB" id="A0A7J7DYB4"/>
<dbReference type="EMBL" id="JAAARO010000002">
    <property type="protein sequence ID" value="KAF5751327.1"/>
    <property type="molecule type" value="Genomic_DNA"/>
</dbReference>
<feature type="transmembrane region" description="Helical" evidence="10">
    <location>
        <begin position="186"/>
        <end position="204"/>
    </location>
</feature>
<dbReference type="CDD" id="cd13875">
    <property type="entry name" value="CuRO_2_LCC_plant"/>
    <property type="match status" value="1"/>
</dbReference>
<dbReference type="GO" id="GO:0046274">
    <property type="term" value="P:lignin catabolic process"/>
    <property type="evidence" value="ECO:0007669"/>
    <property type="project" value="UniProtKB-KW"/>
</dbReference>
<keyword evidence="6" id="KW-0677">Repeat</keyword>
<comment type="catalytic activity">
    <reaction evidence="1">
        <text>4 hydroquinone + O2 = 4 benzosemiquinone + 2 H2O</text>
        <dbReference type="Rhea" id="RHEA:11276"/>
        <dbReference type="ChEBI" id="CHEBI:15377"/>
        <dbReference type="ChEBI" id="CHEBI:15379"/>
        <dbReference type="ChEBI" id="CHEBI:17594"/>
        <dbReference type="ChEBI" id="CHEBI:17977"/>
        <dbReference type="EC" id="1.10.3.2"/>
    </reaction>
</comment>
<evidence type="ECO:0000256" key="6">
    <source>
        <dbReference type="ARBA" id="ARBA00022737"/>
    </source>
</evidence>
<dbReference type="Gene3D" id="2.60.40.420">
    <property type="entry name" value="Cupredoxins - blue copper proteins"/>
    <property type="match status" value="1"/>
</dbReference>
<evidence type="ECO:0000256" key="8">
    <source>
        <dbReference type="ARBA" id="ARBA00023008"/>
    </source>
</evidence>
<evidence type="ECO:0000313" key="13">
    <source>
        <dbReference type="Proteomes" id="UP000593562"/>
    </source>
</evidence>
<dbReference type="InterPro" id="IPR001117">
    <property type="entry name" value="Cu-oxidase_2nd"/>
</dbReference>
<evidence type="ECO:0000256" key="3">
    <source>
        <dbReference type="ARBA" id="ARBA00012297"/>
    </source>
</evidence>
<comment type="caution">
    <text evidence="12">The sequence shown here is derived from an EMBL/GenBank/DDBJ whole genome shotgun (WGS) entry which is preliminary data.</text>
</comment>
<keyword evidence="10" id="KW-0812">Transmembrane</keyword>
<evidence type="ECO:0000256" key="10">
    <source>
        <dbReference type="SAM" id="Phobius"/>
    </source>
</evidence>
<proteinExistence type="predicted"/>
<evidence type="ECO:0000256" key="4">
    <source>
        <dbReference type="ARBA" id="ARBA00022523"/>
    </source>
</evidence>
<evidence type="ECO:0000256" key="7">
    <source>
        <dbReference type="ARBA" id="ARBA00023002"/>
    </source>
</evidence>
<dbReference type="InterPro" id="IPR008972">
    <property type="entry name" value="Cupredoxin"/>
</dbReference>
<keyword evidence="10" id="KW-0472">Membrane</keyword>
<keyword evidence="4" id="KW-0052">Apoplast</keyword>
<feature type="domain" description="Plastocyanin-like" evidence="11">
    <location>
        <begin position="8"/>
        <end position="167"/>
    </location>
</feature>
<organism evidence="12 13">
    <name type="scientific">Tripterygium wilfordii</name>
    <name type="common">Thunder God vine</name>
    <dbReference type="NCBI Taxonomy" id="458696"/>
    <lineage>
        <taxon>Eukaryota</taxon>
        <taxon>Viridiplantae</taxon>
        <taxon>Streptophyta</taxon>
        <taxon>Embryophyta</taxon>
        <taxon>Tracheophyta</taxon>
        <taxon>Spermatophyta</taxon>
        <taxon>Magnoliopsida</taxon>
        <taxon>eudicotyledons</taxon>
        <taxon>Gunneridae</taxon>
        <taxon>Pentapetalae</taxon>
        <taxon>rosids</taxon>
        <taxon>fabids</taxon>
        <taxon>Celastrales</taxon>
        <taxon>Celastraceae</taxon>
        <taxon>Tripterygium</taxon>
    </lineage>
</organism>
<evidence type="ECO:0000259" key="11">
    <source>
        <dbReference type="Pfam" id="PF00394"/>
    </source>
</evidence>
<reference evidence="12 13" key="1">
    <citation type="journal article" date="2020" name="Nat. Commun.">
        <title>Genome of Tripterygium wilfordii and identification of cytochrome P450 involved in triptolide biosynthesis.</title>
        <authorList>
            <person name="Tu L."/>
            <person name="Su P."/>
            <person name="Zhang Z."/>
            <person name="Gao L."/>
            <person name="Wang J."/>
            <person name="Hu T."/>
            <person name="Zhou J."/>
            <person name="Zhang Y."/>
            <person name="Zhao Y."/>
            <person name="Liu Y."/>
            <person name="Song Y."/>
            <person name="Tong Y."/>
            <person name="Lu Y."/>
            <person name="Yang J."/>
            <person name="Xu C."/>
            <person name="Jia M."/>
            <person name="Peters R.J."/>
            <person name="Huang L."/>
            <person name="Gao W."/>
        </authorList>
    </citation>
    <scope>NUCLEOTIDE SEQUENCE [LARGE SCALE GENOMIC DNA]</scope>
    <source>
        <strain evidence="13">cv. XIE 37</strain>
        <tissue evidence="12">Leaf</tissue>
    </source>
</reference>
<keyword evidence="7" id="KW-0560">Oxidoreductase</keyword>
<name>A0A7J7DYB4_TRIWF</name>
<dbReference type="Pfam" id="PF00394">
    <property type="entry name" value="Cu-oxidase"/>
    <property type="match status" value="1"/>
</dbReference>
<gene>
    <name evidence="12" type="ORF">HS088_TW02G00340</name>
</gene>
<feature type="transmembrane region" description="Helical" evidence="10">
    <location>
        <begin position="210"/>
        <end position="231"/>
    </location>
</feature>
<evidence type="ECO:0000256" key="2">
    <source>
        <dbReference type="ARBA" id="ARBA00004271"/>
    </source>
</evidence>
<dbReference type="InParanoid" id="A0A7J7DYB4"/>
<dbReference type="Proteomes" id="UP000593562">
    <property type="component" value="Unassembled WGS sequence"/>
</dbReference>
<evidence type="ECO:0000256" key="5">
    <source>
        <dbReference type="ARBA" id="ARBA00022525"/>
    </source>
</evidence>
<evidence type="ECO:0000256" key="9">
    <source>
        <dbReference type="ARBA" id="ARBA00023185"/>
    </source>
</evidence>
<protein>
    <recommendedName>
        <fullName evidence="3">laccase</fullName>
        <ecNumber evidence="3">1.10.3.2</ecNumber>
    </recommendedName>
</protein>
<dbReference type="SUPFAM" id="SSF49503">
    <property type="entry name" value="Cupredoxins"/>
    <property type="match status" value="1"/>
</dbReference>
<dbReference type="EC" id="1.10.3.2" evidence="3"/>